<dbReference type="Proteomes" id="UP000324065">
    <property type="component" value="Unassembled WGS sequence"/>
</dbReference>
<dbReference type="OrthoDB" id="7296523at2"/>
<dbReference type="AlphaFoldDB" id="A0A5M6IEU4"/>
<dbReference type="InterPro" id="IPR011049">
    <property type="entry name" value="Serralysin-like_metalloprot_C"/>
</dbReference>
<dbReference type="Gene3D" id="2.150.10.10">
    <property type="entry name" value="Serralysin-like metalloprotease, C-terminal"/>
    <property type="match status" value="1"/>
</dbReference>
<dbReference type="SUPFAM" id="SSF51120">
    <property type="entry name" value="beta-Roll"/>
    <property type="match status" value="1"/>
</dbReference>
<organism evidence="1 2">
    <name type="scientific">Roseospira marina</name>
    <dbReference type="NCBI Taxonomy" id="140057"/>
    <lineage>
        <taxon>Bacteria</taxon>
        <taxon>Pseudomonadati</taxon>
        <taxon>Pseudomonadota</taxon>
        <taxon>Alphaproteobacteria</taxon>
        <taxon>Rhodospirillales</taxon>
        <taxon>Rhodospirillaceae</taxon>
        <taxon>Roseospira</taxon>
    </lineage>
</organism>
<sequence>MSMTFNAEYYLANNQDVRDAIVLGTFGAGLTTDYNGDGEVTNADLAEYHYNTFGWLEDRDPNATFDTSAYLDANPDVLLAGVNPFTHFLTLGLSEGRSPNASIPRVEDFDAETYLANNEDVQTAVDNGDFDSAYQHYVLYGQYEGRAAQTTGGQTITPQQNNATGETFTLTTAVGEEIVGTAGNDTFNVIIGTGATLNNFDTIDGLNGTDKANILADADVTAAQLGQFSNVETVVINQADADGQAAIDISGTSVRNFTVEGNGMTAAAAVTVAEGTTVTANTTAAGALAVTGAKDVSALTAVADGTNVNAFTFAETNASVETVNASGEAAATVTVTATATTETANISLSEDTALTVVGGSLETLNMGGSTGDMTVTLLANITSVTGGSGADAITDVAGLTELTADLGAGNDTFVIANGDNTKAVSLTLGAGDDTVDVNALANADIDALADTMISIKDFNAAEDVLDLAGLAAGDGYIQLTNTQLSNIAGEATLEDAAAAAVALTATGANDGFTAFDYGGNMYVVKNDGTAAFADTDGILEVVGVNVDDMDASNFVTA</sequence>
<keyword evidence="2" id="KW-1185">Reference proteome</keyword>
<evidence type="ECO:0008006" key="3">
    <source>
        <dbReference type="Google" id="ProtNLM"/>
    </source>
</evidence>
<reference evidence="1 2" key="1">
    <citation type="submission" date="2019-09" db="EMBL/GenBank/DDBJ databases">
        <title>Genome sequence of Roseospira marina, one of the more divergent members of the non-sulfur purple photosynthetic bacterial family, the Rhodospirillaceae.</title>
        <authorList>
            <person name="Meyer T."/>
            <person name="Kyndt J."/>
        </authorList>
    </citation>
    <scope>NUCLEOTIDE SEQUENCE [LARGE SCALE GENOMIC DNA]</scope>
    <source>
        <strain evidence="1 2">DSM 15113</strain>
    </source>
</reference>
<proteinExistence type="predicted"/>
<accession>A0A5M6IEU4</accession>
<dbReference type="RefSeq" id="WP_150062009.1">
    <property type="nucleotide sequence ID" value="NZ_JACHII010000002.1"/>
</dbReference>
<comment type="caution">
    <text evidence="1">The sequence shown here is derived from an EMBL/GenBank/DDBJ whole genome shotgun (WGS) entry which is preliminary data.</text>
</comment>
<evidence type="ECO:0000313" key="2">
    <source>
        <dbReference type="Proteomes" id="UP000324065"/>
    </source>
</evidence>
<evidence type="ECO:0000313" key="1">
    <source>
        <dbReference type="EMBL" id="KAA5606078.1"/>
    </source>
</evidence>
<dbReference type="EMBL" id="VWPJ01000006">
    <property type="protein sequence ID" value="KAA5606078.1"/>
    <property type="molecule type" value="Genomic_DNA"/>
</dbReference>
<protein>
    <recommendedName>
        <fullName evidence="3">Calcium-binding protein</fullName>
    </recommendedName>
</protein>
<name>A0A5M6IEU4_9PROT</name>
<gene>
    <name evidence="1" type="ORF">F1188_08710</name>
</gene>